<protein>
    <recommendedName>
        <fullName evidence="3">Peptidase M60 domain-containing protein</fullName>
    </recommendedName>
</protein>
<sequence length="529" mass="63074">MWKNLLIIILIIGYLLYLSPLGADISDSLINIYEKYTNPDVLPIYVNINHSIDNGLYHFKSSMDYNLNDLQAIYDDIENSIPLFYTDKYYPQNRERFNIFLRSPENKNVKATLTCNFDKVNHHIYDLPGKLNITRFKFIPPKNLIIKEKNILLSYEKTPTKDKNKTKISFKIKHCEIVVSPLVKAKKYYININKEISEDEITIDSSLSLKKYIKEIDNKKYLVIESKDNLNKKDRITVNLNKQEPIDLYLFKDRSGNKRYTKFNLFNNAESDVKDEDVYSVNLKIELKQKLYLDMIFPYTDLQIERNEKSIKVSGRNSTDILFLIGEDDHKEFKIDNTSIIVSGQLFRQGIDEKFLNKVFDEFYDLYEYKNRFHHLYLINTEMFRAQNDYALIMMRNDLLIDKGKKEEDDRYKSKRQAMFSLAIHEIGHTFQKTYKMENLYIIEGLNSLAEILIYDNIFDVEKQIPEIPKIDNDRFIRYIQYKDYNLDDPMYHYMNGAGFFYNMYKKDKNVFKKIFDIKTLEAVQKEID</sequence>
<gene>
    <name evidence="1" type="ORF">C0601_08770</name>
</gene>
<name>A0A2N5ZE77_MUIH1</name>
<reference evidence="1 2" key="1">
    <citation type="submission" date="2017-11" db="EMBL/GenBank/DDBJ databases">
        <title>Genome-resolved metagenomics identifies genetic mobility, metabolic interactions, and unexpected diversity in perchlorate-reducing communities.</title>
        <authorList>
            <person name="Barnum T.P."/>
            <person name="Figueroa I.A."/>
            <person name="Carlstrom C.I."/>
            <person name="Lucas L.N."/>
            <person name="Engelbrektson A.L."/>
            <person name="Coates J.D."/>
        </authorList>
    </citation>
    <scope>NUCLEOTIDE SEQUENCE [LARGE SCALE GENOMIC DNA]</scope>
    <source>
        <strain evidence="1">BM706</strain>
    </source>
</reference>
<organism evidence="1 2">
    <name type="scientific">Muiribacterium halophilum</name>
    <dbReference type="NCBI Taxonomy" id="2053465"/>
    <lineage>
        <taxon>Bacteria</taxon>
        <taxon>Candidatus Muiribacteriota</taxon>
        <taxon>Candidatus Muiribacteriia</taxon>
        <taxon>Candidatus Muiribacteriales</taxon>
        <taxon>Candidatus Muiribacteriaceae</taxon>
        <taxon>Candidatus Muiribacterium</taxon>
    </lineage>
</organism>
<proteinExistence type="predicted"/>
<dbReference type="Proteomes" id="UP000234857">
    <property type="component" value="Unassembled WGS sequence"/>
</dbReference>
<evidence type="ECO:0000313" key="2">
    <source>
        <dbReference type="Proteomes" id="UP000234857"/>
    </source>
</evidence>
<accession>A0A2N5ZE77</accession>
<dbReference type="EMBL" id="PKTG01000099">
    <property type="protein sequence ID" value="PLX16962.1"/>
    <property type="molecule type" value="Genomic_DNA"/>
</dbReference>
<evidence type="ECO:0000313" key="1">
    <source>
        <dbReference type="EMBL" id="PLX16962.1"/>
    </source>
</evidence>
<comment type="caution">
    <text evidence="1">The sequence shown here is derived from an EMBL/GenBank/DDBJ whole genome shotgun (WGS) entry which is preliminary data.</text>
</comment>
<evidence type="ECO:0008006" key="3">
    <source>
        <dbReference type="Google" id="ProtNLM"/>
    </source>
</evidence>
<dbReference type="AlphaFoldDB" id="A0A2N5ZE77"/>